<dbReference type="AlphaFoldDB" id="A0A8W7PP61"/>
<accession>A0A8W7PP61</accession>
<proteinExistence type="predicted"/>
<sequence length="108" mass="12079">MHASPRDYPSRGAIVSRSLEPAQSLLGGQCTVSGRVRGRTEDGGVLAEFQLCKPYHSRPLRLDGHMWLQLPWVMLLLALRRRQGGIPRLSTGNDKLHRRDVKCLIGIP</sequence>
<evidence type="ECO:0000313" key="1">
    <source>
        <dbReference type="EnsemblMetazoa" id="ACOM034471-PA.1"/>
    </source>
</evidence>
<organism evidence="1">
    <name type="scientific">Anopheles coluzzii</name>
    <name type="common">African malaria mosquito</name>
    <dbReference type="NCBI Taxonomy" id="1518534"/>
    <lineage>
        <taxon>Eukaryota</taxon>
        <taxon>Metazoa</taxon>
        <taxon>Ecdysozoa</taxon>
        <taxon>Arthropoda</taxon>
        <taxon>Hexapoda</taxon>
        <taxon>Insecta</taxon>
        <taxon>Pterygota</taxon>
        <taxon>Neoptera</taxon>
        <taxon>Endopterygota</taxon>
        <taxon>Diptera</taxon>
        <taxon>Nematocera</taxon>
        <taxon>Culicoidea</taxon>
        <taxon>Culicidae</taxon>
        <taxon>Anophelinae</taxon>
        <taxon>Anopheles</taxon>
    </lineage>
</organism>
<dbReference type="Proteomes" id="UP000075882">
    <property type="component" value="Unassembled WGS sequence"/>
</dbReference>
<name>A0A8W7PP61_ANOCL</name>
<protein>
    <submittedName>
        <fullName evidence="1">Uncharacterized protein</fullName>
    </submittedName>
</protein>
<dbReference type="EnsemblMetazoa" id="ACOM034471-RA">
    <property type="protein sequence ID" value="ACOM034471-PA.1"/>
    <property type="gene ID" value="ACOM034471"/>
</dbReference>
<reference evidence="1" key="1">
    <citation type="submission" date="2022-08" db="UniProtKB">
        <authorList>
            <consortium name="EnsemblMetazoa"/>
        </authorList>
    </citation>
    <scope>IDENTIFICATION</scope>
</reference>